<accession>A0A1G7R780</accession>
<dbReference type="EMBL" id="FNCG01000002">
    <property type="protein sequence ID" value="SDG06593.1"/>
    <property type="molecule type" value="Genomic_DNA"/>
</dbReference>
<protein>
    <recommendedName>
        <fullName evidence="3">DUF479 domain-containing protein</fullName>
    </recommendedName>
</protein>
<gene>
    <name evidence="1" type="ORF">SAMN05192573_102153</name>
</gene>
<sequence length="238" mass="27940">MYLEQNRVFCKARLMNFLSHFYFDRDTTNCYHVLGTVLPDLLKNADKNIILHPEKLHHTDNEVNSIISGWNKHLDVDRYFHLSAFFTTRSHELKKLLAPALINSPVKPFFLGHIALELIIDNLLLTTGKISVTEFYDHLAGCREDKIRSFLTFAGLEDTAVFFKFYEGFKKSQYLHTYAETHQIAYALKRICMRVWKNPFTPEQEVIMDEILSSYREEMLNDFMQIFEEIDGKLSDKA</sequence>
<dbReference type="AlphaFoldDB" id="A0A1G7R780"/>
<evidence type="ECO:0008006" key="3">
    <source>
        <dbReference type="Google" id="ProtNLM"/>
    </source>
</evidence>
<evidence type="ECO:0000313" key="2">
    <source>
        <dbReference type="Proteomes" id="UP000199705"/>
    </source>
</evidence>
<dbReference type="Proteomes" id="UP000199705">
    <property type="component" value="Unassembled WGS sequence"/>
</dbReference>
<organism evidence="1 2">
    <name type="scientific">Mucilaginibacter gossypii</name>
    <dbReference type="NCBI Taxonomy" id="551996"/>
    <lineage>
        <taxon>Bacteria</taxon>
        <taxon>Pseudomonadati</taxon>
        <taxon>Bacteroidota</taxon>
        <taxon>Sphingobacteriia</taxon>
        <taxon>Sphingobacteriales</taxon>
        <taxon>Sphingobacteriaceae</taxon>
        <taxon>Mucilaginibacter</taxon>
    </lineage>
</organism>
<keyword evidence="2" id="KW-1185">Reference proteome</keyword>
<reference evidence="2" key="1">
    <citation type="submission" date="2016-10" db="EMBL/GenBank/DDBJ databases">
        <authorList>
            <person name="Varghese N."/>
            <person name="Submissions S."/>
        </authorList>
    </citation>
    <scope>NUCLEOTIDE SEQUENCE [LARGE SCALE GENOMIC DNA]</scope>
    <source>
        <strain evidence="2">Gh-67</strain>
    </source>
</reference>
<dbReference type="STRING" id="551996.SAMN05192573_102153"/>
<evidence type="ECO:0000313" key="1">
    <source>
        <dbReference type="EMBL" id="SDG06593.1"/>
    </source>
</evidence>
<proteinExistence type="predicted"/>
<name>A0A1G7R780_9SPHI</name>